<proteinExistence type="predicted"/>
<evidence type="ECO:0008006" key="3">
    <source>
        <dbReference type="Google" id="ProtNLM"/>
    </source>
</evidence>
<protein>
    <recommendedName>
        <fullName evidence="3">Secreted protein</fullName>
    </recommendedName>
</protein>
<evidence type="ECO:0000313" key="1">
    <source>
        <dbReference type="EMBL" id="GAA2476144.1"/>
    </source>
</evidence>
<sequence>MRILKGIGTVVVLVAVGIAWIAGLDDADSAEVGDCMTNHGNTISPDLEVVDCGTAEAEFTVSAVHEDTTDTELCSEGTVAYTETITRRRGSDTSFVLCLTETP</sequence>
<name>A0ABN3L1L0_9ACTN</name>
<dbReference type="RefSeq" id="WP_344381908.1">
    <property type="nucleotide sequence ID" value="NZ_BAAATA010000004.1"/>
</dbReference>
<dbReference type="Proteomes" id="UP001501358">
    <property type="component" value="Unassembled WGS sequence"/>
</dbReference>
<comment type="caution">
    <text evidence="1">The sequence shown here is derived from an EMBL/GenBank/DDBJ whole genome shotgun (WGS) entry which is preliminary data.</text>
</comment>
<organism evidence="1 2">
    <name type="scientific">Streptomyces thermolineatus</name>
    <dbReference type="NCBI Taxonomy" id="44033"/>
    <lineage>
        <taxon>Bacteria</taxon>
        <taxon>Bacillati</taxon>
        <taxon>Actinomycetota</taxon>
        <taxon>Actinomycetes</taxon>
        <taxon>Kitasatosporales</taxon>
        <taxon>Streptomycetaceae</taxon>
        <taxon>Streptomyces</taxon>
    </lineage>
</organism>
<accession>A0ABN3L1L0</accession>
<keyword evidence="2" id="KW-1185">Reference proteome</keyword>
<reference evidence="1 2" key="1">
    <citation type="journal article" date="2019" name="Int. J. Syst. Evol. Microbiol.">
        <title>The Global Catalogue of Microorganisms (GCM) 10K type strain sequencing project: providing services to taxonomists for standard genome sequencing and annotation.</title>
        <authorList>
            <consortium name="The Broad Institute Genomics Platform"/>
            <consortium name="The Broad Institute Genome Sequencing Center for Infectious Disease"/>
            <person name="Wu L."/>
            <person name="Ma J."/>
        </authorList>
    </citation>
    <scope>NUCLEOTIDE SEQUENCE [LARGE SCALE GENOMIC DNA]</scope>
    <source>
        <strain evidence="1 2">JCM 6307</strain>
    </source>
</reference>
<dbReference type="EMBL" id="BAAATA010000004">
    <property type="protein sequence ID" value="GAA2476144.1"/>
    <property type="molecule type" value="Genomic_DNA"/>
</dbReference>
<evidence type="ECO:0000313" key="2">
    <source>
        <dbReference type="Proteomes" id="UP001501358"/>
    </source>
</evidence>
<gene>
    <name evidence="1" type="ORF">GCM10010406_10350</name>
</gene>